<sequence length="279" mass="30119">MDYLVTTEWLAAELGADDLRILDASYFLPDHGRDARAEFDARHIPGARFLDLATLNDHEDPRPSMLPSERFMADRMAALGVNDGDRIVVYDNSPLRSAARAWWMLRIFGAPDVAILDGGFGKWLAEDRPVEKGNGEVAQGSFAARLDRGSVRSRDDMLANIATGAEQVVDARSAGRFSGSDPEPRADMASGHIPGARNLPFAELLNADGTWKRGDALRQAFAARGIDPARAMVTTCGSGITAAVPLFAAHLLGHDAALYDGSWAEWGARADTPKETGDK</sequence>
<dbReference type="Proteomes" id="UP000676996">
    <property type="component" value="Unassembled WGS sequence"/>
</dbReference>
<proteinExistence type="predicted"/>
<dbReference type="PROSITE" id="PS00683">
    <property type="entry name" value="RHODANESE_2"/>
    <property type="match status" value="1"/>
</dbReference>
<comment type="caution">
    <text evidence="8">The sequence shown here is derived from an EMBL/GenBank/DDBJ whole genome shotgun (WGS) entry which is preliminary data.</text>
</comment>
<dbReference type="CDD" id="cd01449">
    <property type="entry name" value="TST_Repeat_2"/>
    <property type="match status" value="1"/>
</dbReference>
<dbReference type="GO" id="GO:0004792">
    <property type="term" value="F:thiosulfate-cyanide sulfurtransferase activity"/>
    <property type="evidence" value="ECO:0007669"/>
    <property type="project" value="InterPro"/>
</dbReference>
<dbReference type="InterPro" id="IPR001763">
    <property type="entry name" value="Rhodanese-like_dom"/>
</dbReference>
<dbReference type="Gene3D" id="3.40.250.10">
    <property type="entry name" value="Rhodanese-like domain"/>
    <property type="match status" value="2"/>
</dbReference>
<name>A0A8T4IEV8_9SPHN</name>
<dbReference type="AlphaFoldDB" id="A0A8T4IEV8"/>
<gene>
    <name evidence="8" type="primary">sseA</name>
    <name evidence="8" type="ORF">J7S20_11300</name>
</gene>
<dbReference type="RefSeq" id="WP_284054341.1">
    <property type="nucleotide sequence ID" value="NZ_JAGRQC010000003.1"/>
</dbReference>
<evidence type="ECO:0000313" key="8">
    <source>
        <dbReference type="EMBL" id="MBR0553093.1"/>
    </source>
</evidence>
<dbReference type="FunFam" id="3.40.250.10:FF:000015">
    <property type="entry name" value="Sulfurtransferase"/>
    <property type="match status" value="1"/>
</dbReference>
<accession>A0A8T4IEV8</accession>
<dbReference type="SMART" id="SM00450">
    <property type="entry name" value="RHOD"/>
    <property type="match status" value="2"/>
</dbReference>
<dbReference type="NCBIfam" id="NF008557">
    <property type="entry name" value="PRK11493.1"/>
    <property type="match status" value="1"/>
</dbReference>
<dbReference type="PROSITE" id="PS00380">
    <property type="entry name" value="RHODANESE_1"/>
    <property type="match status" value="1"/>
</dbReference>
<evidence type="ECO:0000313" key="9">
    <source>
        <dbReference type="Proteomes" id="UP000676996"/>
    </source>
</evidence>
<dbReference type="Pfam" id="PF00581">
    <property type="entry name" value="Rhodanese"/>
    <property type="match status" value="2"/>
</dbReference>
<dbReference type="EMBL" id="JAGRQC010000003">
    <property type="protein sequence ID" value="MBR0553093.1"/>
    <property type="molecule type" value="Genomic_DNA"/>
</dbReference>
<comment type="subcellular location">
    <subcellularLocation>
        <location evidence="1">Cytoplasm</location>
    </subcellularLocation>
</comment>
<dbReference type="CDD" id="cd01448">
    <property type="entry name" value="TST_Repeat_1"/>
    <property type="match status" value="1"/>
</dbReference>
<dbReference type="FunFam" id="3.40.250.10:FF:000001">
    <property type="entry name" value="Sulfurtransferase"/>
    <property type="match status" value="1"/>
</dbReference>
<dbReference type="InterPro" id="IPR036873">
    <property type="entry name" value="Rhodanese-like_dom_sf"/>
</dbReference>
<dbReference type="InterPro" id="IPR045078">
    <property type="entry name" value="TST/MPST-like"/>
</dbReference>
<dbReference type="GO" id="GO:0005737">
    <property type="term" value="C:cytoplasm"/>
    <property type="evidence" value="ECO:0007669"/>
    <property type="project" value="UniProtKB-SubCell"/>
</dbReference>
<evidence type="ECO:0000256" key="3">
    <source>
        <dbReference type="ARBA" id="ARBA00022679"/>
    </source>
</evidence>
<keyword evidence="4" id="KW-0677">Repeat</keyword>
<reference evidence="8" key="1">
    <citation type="submission" date="2021-04" db="EMBL/GenBank/DDBJ databases">
        <title>Ouciella asimina sp. nov., isolated from the surface seawater in the hydrothermal field of Okinawa Trough.</title>
        <authorList>
            <person name="Shuang W."/>
        </authorList>
    </citation>
    <scope>NUCLEOTIDE SEQUENCE</scope>
    <source>
        <strain evidence="8">LXI357</strain>
    </source>
</reference>
<evidence type="ECO:0000256" key="5">
    <source>
        <dbReference type="ARBA" id="ARBA00051793"/>
    </source>
</evidence>
<evidence type="ECO:0000256" key="4">
    <source>
        <dbReference type="ARBA" id="ARBA00022737"/>
    </source>
</evidence>
<evidence type="ECO:0000256" key="2">
    <source>
        <dbReference type="ARBA" id="ARBA00022490"/>
    </source>
</evidence>
<protein>
    <recommendedName>
        <fullName evidence="6">Sulfurtransferase</fullName>
    </recommendedName>
</protein>
<evidence type="ECO:0000259" key="7">
    <source>
        <dbReference type="PROSITE" id="PS50206"/>
    </source>
</evidence>
<keyword evidence="9" id="KW-1185">Reference proteome</keyword>
<evidence type="ECO:0000256" key="1">
    <source>
        <dbReference type="ARBA" id="ARBA00004496"/>
    </source>
</evidence>
<keyword evidence="2" id="KW-0963">Cytoplasm</keyword>
<feature type="domain" description="Rhodanese" evidence="7">
    <location>
        <begin position="162"/>
        <end position="275"/>
    </location>
</feature>
<dbReference type="SUPFAM" id="SSF52821">
    <property type="entry name" value="Rhodanese/Cell cycle control phosphatase"/>
    <property type="match status" value="2"/>
</dbReference>
<organism evidence="8 9">
    <name type="scientific">Stakelama marina</name>
    <dbReference type="NCBI Taxonomy" id="2826939"/>
    <lineage>
        <taxon>Bacteria</taxon>
        <taxon>Pseudomonadati</taxon>
        <taxon>Pseudomonadota</taxon>
        <taxon>Alphaproteobacteria</taxon>
        <taxon>Sphingomonadales</taxon>
        <taxon>Sphingomonadaceae</taxon>
        <taxon>Stakelama</taxon>
    </lineage>
</organism>
<evidence type="ECO:0000256" key="6">
    <source>
        <dbReference type="RuleBase" id="RU000507"/>
    </source>
</evidence>
<dbReference type="PANTHER" id="PTHR11364:SF27">
    <property type="entry name" value="SULFURTRANSFERASE"/>
    <property type="match status" value="1"/>
</dbReference>
<dbReference type="PANTHER" id="PTHR11364">
    <property type="entry name" value="THIOSULFATE SULFERTANSFERASE"/>
    <property type="match status" value="1"/>
</dbReference>
<feature type="domain" description="Rhodanese" evidence="7">
    <location>
        <begin position="15"/>
        <end position="132"/>
    </location>
</feature>
<dbReference type="InterPro" id="IPR001307">
    <property type="entry name" value="Thiosulphate_STrfase_CS"/>
</dbReference>
<dbReference type="PROSITE" id="PS50206">
    <property type="entry name" value="RHODANESE_3"/>
    <property type="match status" value="2"/>
</dbReference>
<keyword evidence="3 6" id="KW-0808">Transferase</keyword>
<dbReference type="GO" id="GO:0016784">
    <property type="term" value="F:3-mercaptopyruvate sulfurtransferase activity"/>
    <property type="evidence" value="ECO:0007669"/>
    <property type="project" value="UniProtKB-EC"/>
</dbReference>
<comment type="catalytic activity">
    <reaction evidence="5">
        <text>2-oxo-3-sulfanylpropanoate + [thioredoxin]-dithiol = [thioredoxin]-disulfide + hydrogen sulfide + pyruvate + H(+)</text>
        <dbReference type="Rhea" id="RHEA:21740"/>
        <dbReference type="Rhea" id="RHEA-COMP:10698"/>
        <dbReference type="Rhea" id="RHEA-COMP:10700"/>
        <dbReference type="ChEBI" id="CHEBI:15361"/>
        <dbReference type="ChEBI" id="CHEBI:15378"/>
        <dbReference type="ChEBI" id="CHEBI:29919"/>
        <dbReference type="ChEBI" id="CHEBI:29950"/>
        <dbReference type="ChEBI" id="CHEBI:50058"/>
        <dbReference type="ChEBI" id="CHEBI:57678"/>
        <dbReference type="EC" id="2.8.1.2"/>
    </reaction>
    <physiologicalReaction direction="left-to-right" evidence="5">
        <dbReference type="Rhea" id="RHEA:21741"/>
    </physiologicalReaction>
</comment>